<evidence type="ECO:0000256" key="3">
    <source>
        <dbReference type="ARBA" id="ARBA00023163"/>
    </source>
</evidence>
<dbReference type="Proteomes" id="UP000465263">
    <property type="component" value="Unassembled WGS sequence"/>
</dbReference>
<dbReference type="Pfam" id="PF00440">
    <property type="entry name" value="TetR_N"/>
    <property type="match status" value="1"/>
</dbReference>
<dbReference type="EMBL" id="BLKV01000001">
    <property type="protein sequence ID" value="GFG70754.1"/>
    <property type="molecule type" value="Genomic_DNA"/>
</dbReference>
<dbReference type="InterPro" id="IPR050109">
    <property type="entry name" value="HTH-type_TetR-like_transc_reg"/>
</dbReference>
<comment type="caution">
    <text evidence="6">The sequence shown here is derived from an EMBL/GenBank/DDBJ whole genome shotgun (WGS) entry which is preliminary data.</text>
</comment>
<dbReference type="PRINTS" id="PR00455">
    <property type="entry name" value="HTHTETR"/>
</dbReference>
<dbReference type="Gene3D" id="1.10.357.10">
    <property type="entry name" value="Tetracycline Repressor, domain 2"/>
    <property type="match status" value="1"/>
</dbReference>
<protein>
    <submittedName>
        <fullName evidence="6">Transcriptional regulator</fullName>
    </submittedName>
</protein>
<evidence type="ECO:0000256" key="4">
    <source>
        <dbReference type="PROSITE-ProRule" id="PRU00335"/>
    </source>
</evidence>
<dbReference type="GO" id="GO:0003700">
    <property type="term" value="F:DNA-binding transcription factor activity"/>
    <property type="evidence" value="ECO:0007669"/>
    <property type="project" value="TreeGrafter"/>
</dbReference>
<evidence type="ECO:0000256" key="1">
    <source>
        <dbReference type="ARBA" id="ARBA00023015"/>
    </source>
</evidence>
<feature type="DNA-binding region" description="H-T-H motif" evidence="4">
    <location>
        <begin position="49"/>
        <end position="68"/>
    </location>
</feature>
<dbReference type="PANTHER" id="PTHR30055:SF146">
    <property type="entry name" value="HTH-TYPE TRANSCRIPTIONAL DUAL REGULATOR CECR"/>
    <property type="match status" value="1"/>
</dbReference>
<dbReference type="InterPro" id="IPR001647">
    <property type="entry name" value="HTH_TetR"/>
</dbReference>
<gene>
    <name evidence="6" type="ORF">MSEN_24740</name>
</gene>
<sequence length="209" mass="22532">MVRIDSARVPLIDARHRVRATRESGAQTRGTLLDAAWRLFEVRGFAAVSLGAIAAAADCFPSQITYYFGTKDALFAEAACREIVRLAERIEEVGAQARSPQSYSRAMATEAPASPALPAFCETLLIARRNPDVQQLVSATLEQLRQEGARAIEELWSRKGWRLTTPPQAISRVMWATALGLALEQAGTGIPIDPVAAESAIAAALGSDR</sequence>
<evidence type="ECO:0000313" key="6">
    <source>
        <dbReference type="EMBL" id="GFG70754.1"/>
    </source>
</evidence>
<accession>A0A7I9XLG2</accession>
<dbReference type="GO" id="GO:0000976">
    <property type="term" value="F:transcription cis-regulatory region binding"/>
    <property type="evidence" value="ECO:0007669"/>
    <property type="project" value="TreeGrafter"/>
</dbReference>
<dbReference type="OrthoDB" id="2356263at2"/>
<keyword evidence="2 4" id="KW-0238">DNA-binding</keyword>
<evidence type="ECO:0000256" key="2">
    <source>
        <dbReference type="ARBA" id="ARBA00023125"/>
    </source>
</evidence>
<dbReference type="Pfam" id="PF16914">
    <property type="entry name" value="TetR_C_12"/>
    <property type="match status" value="1"/>
</dbReference>
<dbReference type="SUPFAM" id="SSF46689">
    <property type="entry name" value="Homeodomain-like"/>
    <property type="match status" value="1"/>
</dbReference>
<dbReference type="AlphaFoldDB" id="A0A7I9XLG2"/>
<dbReference type="PROSITE" id="PS50977">
    <property type="entry name" value="HTH_TETR_2"/>
    <property type="match status" value="1"/>
</dbReference>
<dbReference type="InterPro" id="IPR036271">
    <property type="entry name" value="Tet_transcr_reg_TetR-rel_C_sf"/>
</dbReference>
<dbReference type="InterPro" id="IPR009057">
    <property type="entry name" value="Homeodomain-like_sf"/>
</dbReference>
<dbReference type="SUPFAM" id="SSF48498">
    <property type="entry name" value="Tetracyclin repressor-like, C-terminal domain"/>
    <property type="match status" value="1"/>
</dbReference>
<keyword evidence="7" id="KW-1185">Reference proteome</keyword>
<dbReference type="PANTHER" id="PTHR30055">
    <property type="entry name" value="HTH-TYPE TRANSCRIPTIONAL REGULATOR RUTR"/>
    <property type="match status" value="1"/>
</dbReference>
<proteinExistence type="predicted"/>
<evidence type="ECO:0000259" key="5">
    <source>
        <dbReference type="PROSITE" id="PS50977"/>
    </source>
</evidence>
<feature type="domain" description="HTH tetR-type" evidence="5">
    <location>
        <begin position="26"/>
        <end position="86"/>
    </location>
</feature>
<reference evidence="6 7" key="1">
    <citation type="journal article" date="2019" name="Emerg. Microbes Infect.">
        <title>Comprehensive subspecies identification of 175 nontuberculous mycobacteria species based on 7547 genomic profiles.</title>
        <authorList>
            <person name="Matsumoto Y."/>
            <person name="Kinjo T."/>
            <person name="Motooka D."/>
            <person name="Nabeya D."/>
            <person name="Jung N."/>
            <person name="Uechi K."/>
            <person name="Horii T."/>
            <person name="Iida T."/>
            <person name="Fujita J."/>
            <person name="Nakamura S."/>
        </authorList>
    </citation>
    <scope>NUCLEOTIDE SEQUENCE [LARGE SCALE GENOMIC DNA]</scope>
    <source>
        <strain evidence="6 7">JCM 16017</strain>
    </source>
</reference>
<organism evidence="6 7">
    <name type="scientific">Mycolicibacter senuensis</name>
    <dbReference type="NCBI Taxonomy" id="386913"/>
    <lineage>
        <taxon>Bacteria</taxon>
        <taxon>Bacillati</taxon>
        <taxon>Actinomycetota</taxon>
        <taxon>Actinomycetes</taxon>
        <taxon>Mycobacteriales</taxon>
        <taxon>Mycobacteriaceae</taxon>
        <taxon>Mycolicibacter</taxon>
    </lineage>
</organism>
<name>A0A7I9XLG2_9MYCO</name>
<keyword evidence="3" id="KW-0804">Transcription</keyword>
<keyword evidence="1" id="KW-0805">Transcription regulation</keyword>
<dbReference type="InterPro" id="IPR011075">
    <property type="entry name" value="TetR_C"/>
</dbReference>
<evidence type="ECO:0000313" key="7">
    <source>
        <dbReference type="Proteomes" id="UP000465263"/>
    </source>
</evidence>